<dbReference type="Proteomes" id="UP000595610">
    <property type="component" value="Chromosome 1"/>
</dbReference>
<gene>
    <name evidence="1" type="ORF">I6I06_15815</name>
</gene>
<reference evidence="1 2" key="1">
    <citation type="submission" date="2020-12" db="EMBL/GenBank/DDBJ databases">
        <title>FDA dAtabase for Regulatory Grade micrObial Sequences (FDA-ARGOS): Supporting development and validation of Infectious Disease Dx tests.</title>
        <authorList>
            <person name="Nelson B."/>
            <person name="Plummer A."/>
            <person name="Tallon L."/>
            <person name="Sadzewicz L."/>
            <person name="Zhao X."/>
            <person name="Boylan J."/>
            <person name="Ott S."/>
            <person name="Bowen H."/>
            <person name="Vavikolanu K."/>
            <person name="Mehta A."/>
            <person name="Aluvathingal J."/>
            <person name="Nadendla S."/>
            <person name="Myers T."/>
            <person name="Yan Y."/>
            <person name="Sichtig H."/>
        </authorList>
    </citation>
    <scope>NUCLEOTIDE SEQUENCE [LARGE SCALE GENOMIC DNA]</scope>
    <source>
        <strain evidence="1 2">FDAARGOS_1049</strain>
    </source>
</reference>
<sequence>MTKAAQALGTRRSSLFEWLDREGWLHRTFGGGRHATSHALSEGWAVQRGKGAVSWPQITAVGFQELARRLGVNPEADPAT</sequence>
<evidence type="ECO:0000313" key="1">
    <source>
        <dbReference type="EMBL" id="QQC63744.1"/>
    </source>
</evidence>
<dbReference type="RefSeq" id="WP_167335621.1">
    <property type="nucleotide sequence ID" value="NZ_CP066075.1"/>
</dbReference>
<protein>
    <recommendedName>
        <fullName evidence="3">Antirepressor protein C-terminal domain-containing protein</fullName>
    </recommendedName>
</protein>
<dbReference type="EMBL" id="CP066075">
    <property type="protein sequence ID" value="QQC63744.1"/>
    <property type="molecule type" value="Genomic_DNA"/>
</dbReference>
<keyword evidence="2" id="KW-1185">Reference proteome</keyword>
<proteinExistence type="predicted"/>
<dbReference type="AlphaFoldDB" id="A0A7T4N238"/>
<dbReference type="KEGG" id="pgis:I6I06_15815"/>
<organism evidence="1 2">
    <name type="scientific">Paraburkholderia ginsengisoli</name>
    <dbReference type="NCBI Taxonomy" id="311231"/>
    <lineage>
        <taxon>Bacteria</taxon>
        <taxon>Pseudomonadati</taxon>
        <taxon>Pseudomonadota</taxon>
        <taxon>Betaproteobacteria</taxon>
        <taxon>Burkholderiales</taxon>
        <taxon>Burkholderiaceae</taxon>
        <taxon>Paraburkholderia</taxon>
    </lineage>
</organism>
<evidence type="ECO:0000313" key="2">
    <source>
        <dbReference type="Proteomes" id="UP000595610"/>
    </source>
</evidence>
<name>A0A7T4N238_9BURK</name>
<evidence type="ECO:0008006" key="3">
    <source>
        <dbReference type="Google" id="ProtNLM"/>
    </source>
</evidence>
<accession>A0A7T4N238</accession>